<name>A0A9Q2W3U0_9MICO</name>
<gene>
    <name evidence="3" type="ORF">KK103_02170</name>
</gene>
<keyword evidence="2" id="KW-0812">Transmembrane</keyword>
<evidence type="ECO:0000313" key="3">
    <source>
        <dbReference type="EMBL" id="MBT1540555.1"/>
    </source>
</evidence>
<reference evidence="3" key="1">
    <citation type="submission" date="2021-05" db="EMBL/GenBank/DDBJ databases">
        <title>Whole genome sequence of Curtobacterium flaccumfaciens pv. flaccumfaciens strain CFBP 3417.</title>
        <authorList>
            <person name="Osdaghi E."/>
            <person name="Taghouti G."/>
            <person name="Portier P."/>
            <person name="Fazliarab A."/>
            <person name="Taghavi S.M."/>
            <person name="Briand M."/>
            <person name="Le-Saux M."/>
            <person name="Jacques M.-A."/>
        </authorList>
    </citation>
    <scope>NUCLEOTIDE SEQUENCE</scope>
    <source>
        <strain evidence="3">CFBP 3417</strain>
    </source>
</reference>
<dbReference type="AlphaFoldDB" id="A0A9Q2W3U0"/>
<feature type="transmembrane region" description="Helical" evidence="2">
    <location>
        <begin position="275"/>
        <end position="294"/>
    </location>
</feature>
<keyword evidence="2" id="KW-0472">Membrane</keyword>
<dbReference type="RefSeq" id="WP_214562084.1">
    <property type="nucleotide sequence ID" value="NZ_JAHEWX010000002.1"/>
</dbReference>
<sequence>MGNSVTLNVLAASSPMVGADPAVRAGEVDLDAVAGEWEVQWLLPFLWMGLVPEPWFAAHAGRLLAALAAGEDESPGLTDVVVPWPTAAEAFRTRLPAVVAVWPEFAEPANRFLSDVTSVAERTTNPVIRLQLDELVTASWGDETELSRYVADVLADVDQWDDPRRTAEGRVSDFHRAATADEPGRSFLLGGEWMYGGSSLPRDEPAPLPAPSRAASSAPQDARVDRQAETPRVPRPSWINERQWAGRYGIHGEDLWQVAALAAARKARAQANVWPWHWMVAIAVTFAVVTWLIVGMFSDSMLWATIAGAVVLVSVAAMWGRAAGRARRS</sequence>
<proteinExistence type="predicted"/>
<evidence type="ECO:0000313" key="4">
    <source>
        <dbReference type="Proteomes" id="UP000709437"/>
    </source>
</evidence>
<evidence type="ECO:0000256" key="2">
    <source>
        <dbReference type="SAM" id="Phobius"/>
    </source>
</evidence>
<feature type="transmembrane region" description="Helical" evidence="2">
    <location>
        <begin position="300"/>
        <end position="319"/>
    </location>
</feature>
<evidence type="ECO:0000256" key="1">
    <source>
        <dbReference type="SAM" id="MobiDB-lite"/>
    </source>
</evidence>
<dbReference type="Proteomes" id="UP000709437">
    <property type="component" value="Unassembled WGS sequence"/>
</dbReference>
<comment type="caution">
    <text evidence="3">The sequence shown here is derived from an EMBL/GenBank/DDBJ whole genome shotgun (WGS) entry which is preliminary data.</text>
</comment>
<dbReference type="EMBL" id="JAHEWX010000002">
    <property type="protein sequence ID" value="MBT1540555.1"/>
    <property type="molecule type" value="Genomic_DNA"/>
</dbReference>
<organism evidence="3 4">
    <name type="scientific">Curtobacterium flaccumfaciens pv. flaccumfaciens</name>
    <dbReference type="NCBI Taxonomy" id="138532"/>
    <lineage>
        <taxon>Bacteria</taxon>
        <taxon>Bacillati</taxon>
        <taxon>Actinomycetota</taxon>
        <taxon>Actinomycetes</taxon>
        <taxon>Micrococcales</taxon>
        <taxon>Microbacteriaceae</taxon>
        <taxon>Curtobacterium</taxon>
    </lineage>
</organism>
<feature type="region of interest" description="Disordered" evidence="1">
    <location>
        <begin position="200"/>
        <end position="232"/>
    </location>
</feature>
<keyword evidence="2" id="KW-1133">Transmembrane helix</keyword>
<protein>
    <submittedName>
        <fullName evidence="3">Uncharacterized protein</fullName>
    </submittedName>
</protein>
<accession>A0A9Q2W3U0</accession>